<name>A0A4P7VRI2_9BACT</name>
<keyword evidence="2" id="KW-1185">Reference proteome</keyword>
<protein>
    <submittedName>
        <fullName evidence="1">Uncharacterized protein</fullName>
    </submittedName>
</protein>
<evidence type="ECO:0000313" key="2">
    <source>
        <dbReference type="Proteomes" id="UP000297031"/>
    </source>
</evidence>
<gene>
    <name evidence="1" type="ORF">E7746_14275</name>
</gene>
<evidence type="ECO:0000313" key="1">
    <source>
        <dbReference type="EMBL" id="QCD36961.1"/>
    </source>
</evidence>
<dbReference type="EMBL" id="CP039393">
    <property type="protein sequence ID" value="QCD36961.1"/>
    <property type="molecule type" value="Genomic_DNA"/>
</dbReference>
<sequence>MAKKGKNKVTVPTKYAEVKVNHGIFEDYLQYGPQYDTVNDCPVIPGETEFVPRQRLGKLSKSMRNVLREYMSHAVTEYWEAHRQIPVDGDLKQLRKLALDTLLGEFHIYVKDDKETSLFLNDTVAVTINRILKKESL</sequence>
<dbReference type="OrthoDB" id="9788916at2"/>
<organism evidence="1 2">
    <name type="scientific">Muribaculum gordoncarteri</name>
    <dbReference type="NCBI Taxonomy" id="2530390"/>
    <lineage>
        <taxon>Bacteria</taxon>
        <taxon>Pseudomonadati</taxon>
        <taxon>Bacteroidota</taxon>
        <taxon>Bacteroidia</taxon>
        <taxon>Bacteroidales</taxon>
        <taxon>Muribaculaceae</taxon>
        <taxon>Muribaculum</taxon>
    </lineage>
</organism>
<dbReference type="RefSeq" id="WP_136411250.1">
    <property type="nucleotide sequence ID" value="NZ_CP039393.1"/>
</dbReference>
<dbReference type="KEGG" id="mgod:E7746_14275"/>
<proteinExistence type="predicted"/>
<accession>A0A4P7VRI2</accession>
<dbReference type="Proteomes" id="UP000297031">
    <property type="component" value="Chromosome"/>
</dbReference>
<dbReference type="AlphaFoldDB" id="A0A4P7VRI2"/>
<reference evidence="1 2" key="1">
    <citation type="submission" date="2019-02" db="EMBL/GenBank/DDBJ databases">
        <title>Isolation and identification of novel species under the genus Muribaculum.</title>
        <authorList>
            <person name="Miyake S."/>
            <person name="Ding Y."/>
            <person name="Low A."/>
            <person name="Soh M."/>
            <person name="Seedorf H."/>
        </authorList>
    </citation>
    <scope>NUCLEOTIDE SEQUENCE [LARGE SCALE GENOMIC DNA]</scope>
    <source>
        <strain evidence="1 2">TLL-A4</strain>
    </source>
</reference>